<dbReference type="InterPro" id="IPR014347">
    <property type="entry name" value="Tautomerase/MIF_sf"/>
</dbReference>
<name>A0ABU9CJ43_9BURK</name>
<dbReference type="RefSeq" id="WP_341411563.1">
    <property type="nucleotide sequence ID" value="NZ_JBBUTH010000008.1"/>
</dbReference>
<proteinExistence type="predicted"/>
<protein>
    <submittedName>
        <fullName evidence="1">4-oxalocrotonate tautomerase</fullName>
    </submittedName>
</protein>
<gene>
    <name evidence="1" type="ORF">AACH10_16575</name>
</gene>
<dbReference type="SUPFAM" id="SSF55331">
    <property type="entry name" value="Tautomerase/MIF"/>
    <property type="match status" value="1"/>
</dbReference>
<reference evidence="1 2" key="1">
    <citation type="submission" date="2024-04" db="EMBL/GenBank/DDBJ databases">
        <title>Novel species of the genus Ideonella isolated from streams.</title>
        <authorList>
            <person name="Lu H."/>
        </authorList>
    </citation>
    <scope>NUCLEOTIDE SEQUENCE [LARGE SCALE GENOMIC DNA]</scope>
    <source>
        <strain evidence="1 2">DXS22W</strain>
    </source>
</reference>
<keyword evidence="2" id="KW-1185">Reference proteome</keyword>
<evidence type="ECO:0000313" key="1">
    <source>
        <dbReference type="EMBL" id="MEK8051869.1"/>
    </source>
</evidence>
<comment type="caution">
    <text evidence="1">The sequence shown here is derived from an EMBL/GenBank/DDBJ whole genome shotgun (WGS) entry which is preliminary data.</text>
</comment>
<dbReference type="Gene3D" id="3.30.429.10">
    <property type="entry name" value="Macrophage Migration Inhibitory Factor"/>
    <property type="match status" value="1"/>
</dbReference>
<dbReference type="Proteomes" id="UP001365405">
    <property type="component" value="Unassembled WGS sequence"/>
</dbReference>
<accession>A0ABU9CJ43</accession>
<dbReference type="EMBL" id="JBBUTH010000008">
    <property type="protein sequence ID" value="MEK8051869.1"/>
    <property type="molecule type" value="Genomic_DNA"/>
</dbReference>
<sequence>MPLLTLRIAAEPDRHLAARAAALLQRLTVTHLGKRPELIAIAVDFIDPATWFVAGRALADSGLRSYHLAITITDETNTKAEKARFMAATHAALGDVLGPLHEESYIHVHDVRAAAYGYGGRTQEWRAHHPDGA</sequence>
<organism evidence="1 2">
    <name type="scientific">Pseudaquabacterium inlustre</name>
    <dbReference type="NCBI Taxonomy" id="2984192"/>
    <lineage>
        <taxon>Bacteria</taxon>
        <taxon>Pseudomonadati</taxon>
        <taxon>Pseudomonadota</taxon>
        <taxon>Betaproteobacteria</taxon>
        <taxon>Burkholderiales</taxon>
        <taxon>Sphaerotilaceae</taxon>
        <taxon>Pseudaquabacterium</taxon>
    </lineage>
</organism>
<evidence type="ECO:0000313" key="2">
    <source>
        <dbReference type="Proteomes" id="UP001365405"/>
    </source>
</evidence>